<dbReference type="Pfam" id="PF02878">
    <property type="entry name" value="PGM_PMM_I"/>
    <property type="match status" value="1"/>
</dbReference>
<dbReference type="SMR" id="A0A059XZL3"/>
<dbReference type="InterPro" id="IPR005844">
    <property type="entry name" value="A-D-PHexomutase_a/b/a-I"/>
</dbReference>
<evidence type="ECO:0000256" key="7">
    <source>
        <dbReference type="RuleBase" id="RU004326"/>
    </source>
</evidence>
<dbReference type="PROSITE" id="PS00710">
    <property type="entry name" value="PGM_PMM"/>
    <property type="match status" value="1"/>
</dbReference>
<proteinExistence type="inferred from homology"/>
<evidence type="ECO:0000259" key="10">
    <source>
        <dbReference type="Pfam" id="PF02880"/>
    </source>
</evidence>
<evidence type="ECO:0000259" key="9">
    <source>
        <dbReference type="Pfam" id="PF02879"/>
    </source>
</evidence>
<dbReference type="Pfam" id="PF02879">
    <property type="entry name" value="PGM_PMM_II"/>
    <property type="match status" value="1"/>
</dbReference>
<sequence>MNKLEFGTAGIRGKIGSGIENLNIAHVRRIINGYAKYLVNKYHNQEIKIVIGRDNRRKSYSFALCSAQILDSYGIKVYFSKEICPTPFVSFSIMRFKAHGGINITASHNPKEYNGIKLYNELGFQMLPEEINEITSYCEEYERYDETYKTANNVKKTDFNNLEFISNRVKNEYLSSVAQIADNLNDSINLVPKNIKIVYSPLHGTGAKFVPKLFNKLFAKSNESTNNSIFYVKEHMKIDANFKYVQYPNPEKHSAYELLIKLGKVKKADILLMSDPDSDRVGLAVWHNNDYRILNGNETAIIIYKFLLDLAKCSIKQPNEYYIVYSFVSSNIPEILALREGINSVVVPTGFKWIGKIINKLSKENKKFMFAFEESYGSLINENLSKDKDALQSISILTKMASYYKKQNKTLIDLLNEVYESVGYVASENVEIEVDENVDLWILQKRFKELNFEDKIVEDFNLKTDFMKSNMIQIKFKKDNSWLALRPSGTEPKIKFYIFAFDKTIELATEKLNRFKATIKSIL</sequence>
<gene>
    <name evidence="11" type="ORF">K668_02505</name>
</gene>
<protein>
    <submittedName>
        <fullName evidence="11">Phosphomannomutase</fullName>
    </submittedName>
</protein>
<dbReference type="Gene3D" id="3.30.310.50">
    <property type="entry name" value="Alpha-D-phosphohexomutase, C-terminal domain"/>
    <property type="match status" value="1"/>
</dbReference>
<evidence type="ECO:0000256" key="6">
    <source>
        <dbReference type="ARBA" id="ARBA00023235"/>
    </source>
</evidence>
<dbReference type="PRINTS" id="PR00509">
    <property type="entry name" value="PGMPMM"/>
</dbReference>
<organism evidence="11 12">
    <name type="scientific">Mycoplasmopsis bovis CQ-W70</name>
    <dbReference type="NCBI Taxonomy" id="1316930"/>
    <lineage>
        <taxon>Bacteria</taxon>
        <taxon>Bacillati</taxon>
        <taxon>Mycoplasmatota</taxon>
        <taxon>Mycoplasmoidales</taxon>
        <taxon>Metamycoplasmataceae</taxon>
        <taxon>Mycoplasmopsis</taxon>
    </lineage>
</organism>
<dbReference type="AlphaFoldDB" id="A0A059XZL3"/>
<dbReference type="RefSeq" id="WP_013954875.1">
    <property type="nucleotide sequence ID" value="NZ_CP005933.1"/>
</dbReference>
<evidence type="ECO:0000313" key="11">
    <source>
        <dbReference type="EMBL" id="AIA34079.1"/>
    </source>
</evidence>
<dbReference type="InterPro" id="IPR036900">
    <property type="entry name" value="A-D-PHexomutase_C_sf"/>
</dbReference>
<dbReference type="GO" id="GO:0000287">
    <property type="term" value="F:magnesium ion binding"/>
    <property type="evidence" value="ECO:0007669"/>
    <property type="project" value="InterPro"/>
</dbReference>
<dbReference type="Gene3D" id="3.40.120.10">
    <property type="entry name" value="Alpha-D-Glucose-1,6-Bisphosphate, subunit A, domain 3"/>
    <property type="match status" value="3"/>
</dbReference>
<evidence type="ECO:0000256" key="1">
    <source>
        <dbReference type="ARBA" id="ARBA00001946"/>
    </source>
</evidence>
<evidence type="ECO:0000256" key="2">
    <source>
        <dbReference type="ARBA" id="ARBA00010231"/>
    </source>
</evidence>
<name>A0A059XZL3_MYCBV</name>
<dbReference type="Proteomes" id="UP000027182">
    <property type="component" value="Chromosome"/>
</dbReference>
<evidence type="ECO:0000256" key="3">
    <source>
        <dbReference type="ARBA" id="ARBA00022553"/>
    </source>
</evidence>
<feature type="domain" description="Alpha-D-phosphohexomutase alpha/beta/alpha" evidence="8">
    <location>
        <begin position="4"/>
        <end position="143"/>
    </location>
</feature>
<reference evidence="11 12" key="1">
    <citation type="submission" date="2013-04" db="EMBL/GenBank/DDBJ databases">
        <authorList>
            <person name="Lin L."/>
            <person name="Zeng Z."/>
            <person name="Xie J."/>
            <person name="Luo L."/>
            <person name="Yang Z."/>
            <person name="Liang W."/>
            <person name="Lin H."/>
            <person name="Dong C."/>
            <person name="Sun Y."/>
        </authorList>
    </citation>
    <scope>NUCLEOTIDE SEQUENCE [LARGE SCALE GENOMIC DNA]</scope>
    <source>
        <strain evidence="11 12">CQ-W70</strain>
    </source>
</reference>
<dbReference type="HOGENOM" id="CLU_016950_0_0_14"/>
<evidence type="ECO:0000259" key="8">
    <source>
        <dbReference type="Pfam" id="PF02878"/>
    </source>
</evidence>
<keyword evidence="5 7" id="KW-0460">Magnesium</keyword>
<dbReference type="PATRIC" id="fig|1316930.3.peg.513"/>
<dbReference type="EMBL" id="CP005933">
    <property type="protein sequence ID" value="AIA34079.1"/>
    <property type="molecule type" value="Genomic_DNA"/>
</dbReference>
<keyword evidence="6" id="KW-0413">Isomerase</keyword>
<dbReference type="InterPro" id="IPR016066">
    <property type="entry name" value="A-D-PHexomutase_CS"/>
</dbReference>
<evidence type="ECO:0000256" key="5">
    <source>
        <dbReference type="ARBA" id="ARBA00022842"/>
    </source>
</evidence>
<dbReference type="CDD" id="cd05799">
    <property type="entry name" value="PGM2"/>
    <property type="match status" value="1"/>
</dbReference>
<keyword evidence="3" id="KW-0597">Phosphoprotein</keyword>
<evidence type="ECO:0000313" key="12">
    <source>
        <dbReference type="Proteomes" id="UP000027182"/>
    </source>
</evidence>
<dbReference type="InterPro" id="IPR005846">
    <property type="entry name" value="A-D-PHexomutase_a/b/a-III"/>
</dbReference>
<dbReference type="PANTHER" id="PTHR45745:SF1">
    <property type="entry name" value="PHOSPHOGLUCOMUTASE 2B-RELATED"/>
    <property type="match status" value="1"/>
</dbReference>
<feature type="domain" description="Alpha-D-phosphohexomutase alpha/beta/alpha" evidence="9">
    <location>
        <begin position="172"/>
        <end position="284"/>
    </location>
</feature>
<dbReference type="KEGG" id="mbq:K668_02505"/>
<dbReference type="GO" id="GO:0008973">
    <property type="term" value="F:phosphopentomutase activity"/>
    <property type="evidence" value="ECO:0007669"/>
    <property type="project" value="TreeGrafter"/>
</dbReference>
<dbReference type="InterPro" id="IPR005845">
    <property type="entry name" value="A-D-PHexomutase_a/b/a-II"/>
</dbReference>
<dbReference type="InterPro" id="IPR005841">
    <property type="entry name" value="Alpha-D-phosphohexomutase_SF"/>
</dbReference>
<dbReference type="PANTHER" id="PTHR45745">
    <property type="entry name" value="PHOSPHOMANNOMUTASE 45A"/>
    <property type="match status" value="1"/>
</dbReference>
<dbReference type="GO" id="GO:0005975">
    <property type="term" value="P:carbohydrate metabolic process"/>
    <property type="evidence" value="ECO:0007669"/>
    <property type="project" value="InterPro"/>
</dbReference>
<comment type="cofactor">
    <cofactor evidence="1">
        <name>Mg(2+)</name>
        <dbReference type="ChEBI" id="CHEBI:18420"/>
    </cofactor>
</comment>
<accession>A0A059XZL3</accession>
<dbReference type="Pfam" id="PF02880">
    <property type="entry name" value="PGM_PMM_III"/>
    <property type="match status" value="1"/>
</dbReference>
<keyword evidence="4 7" id="KW-0479">Metal-binding</keyword>
<dbReference type="InterPro" id="IPR016055">
    <property type="entry name" value="A-D-PHexomutase_a/b/a-I/II/III"/>
</dbReference>
<dbReference type="SUPFAM" id="SSF53738">
    <property type="entry name" value="Phosphoglucomutase, first 3 domains"/>
    <property type="match status" value="3"/>
</dbReference>
<dbReference type="SUPFAM" id="SSF55957">
    <property type="entry name" value="Phosphoglucomutase, C-terminal domain"/>
    <property type="match status" value="1"/>
</dbReference>
<comment type="similarity">
    <text evidence="2 7">Belongs to the phosphohexose mutase family.</text>
</comment>
<dbReference type="GO" id="GO:0006166">
    <property type="term" value="P:purine ribonucleoside salvage"/>
    <property type="evidence" value="ECO:0007669"/>
    <property type="project" value="TreeGrafter"/>
</dbReference>
<evidence type="ECO:0000256" key="4">
    <source>
        <dbReference type="ARBA" id="ARBA00022723"/>
    </source>
</evidence>
<feature type="domain" description="Alpha-D-phosphohexomutase alpha/beta/alpha" evidence="10">
    <location>
        <begin position="295"/>
        <end position="420"/>
    </location>
</feature>